<gene>
    <name evidence="2" type="ORF">SAMN04488053_102196</name>
</gene>
<accession>A0A1H0CQS7</accession>
<evidence type="ECO:0000313" key="2">
    <source>
        <dbReference type="EMBL" id="SDN60277.1"/>
    </source>
</evidence>
<evidence type="ECO:0000313" key="3">
    <source>
        <dbReference type="Proteomes" id="UP000198778"/>
    </source>
</evidence>
<dbReference type="EMBL" id="FNIL01000002">
    <property type="protein sequence ID" value="SDN60277.1"/>
    <property type="molecule type" value="Genomic_DNA"/>
</dbReference>
<reference evidence="3" key="1">
    <citation type="submission" date="2016-10" db="EMBL/GenBank/DDBJ databases">
        <authorList>
            <person name="Varghese N."/>
            <person name="Submissions S."/>
        </authorList>
    </citation>
    <scope>NUCLEOTIDE SEQUENCE [LARGE SCALE GENOMIC DNA]</scope>
    <source>
        <strain evidence="3">CGMCC 1.10369</strain>
    </source>
</reference>
<proteinExistence type="predicted"/>
<keyword evidence="3" id="KW-1185">Reference proteome</keyword>
<dbReference type="AlphaFoldDB" id="A0A1H0CQS7"/>
<dbReference type="InterPro" id="IPR025309">
    <property type="entry name" value="KTSC_dom"/>
</dbReference>
<dbReference type="Pfam" id="PF13619">
    <property type="entry name" value="KTSC"/>
    <property type="match status" value="1"/>
</dbReference>
<evidence type="ECO:0000259" key="1">
    <source>
        <dbReference type="Pfam" id="PF13619"/>
    </source>
</evidence>
<protein>
    <submittedName>
        <fullName evidence="2">KTSC domain-containing protein</fullName>
    </submittedName>
</protein>
<dbReference type="Proteomes" id="UP000198778">
    <property type="component" value="Unassembled WGS sequence"/>
</dbReference>
<dbReference type="RefSeq" id="WP_090841448.1">
    <property type="nucleotide sequence ID" value="NZ_FNIL01000002.1"/>
</dbReference>
<organism evidence="2 3">
    <name type="scientific">Alkalicoccus daliensis</name>
    <dbReference type="NCBI Taxonomy" id="745820"/>
    <lineage>
        <taxon>Bacteria</taxon>
        <taxon>Bacillati</taxon>
        <taxon>Bacillota</taxon>
        <taxon>Bacilli</taxon>
        <taxon>Bacillales</taxon>
        <taxon>Bacillaceae</taxon>
        <taxon>Alkalicoccus</taxon>
    </lineage>
</organism>
<feature type="domain" description="KTSC" evidence="1">
    <location>
        <begin position="11"/>
        <end position="64"/>
    </location>
</feature>
<dbReference type="STRING" id="745820.SAMN04488053_102196"/>
<dbReference type="OrthoDB" id="2884100at2"/>
<sequence length="75" mass="8835">MEWTNIAAADMKEIGFDEELKQLHIRYNSGAYVIYYEVQDQQYVGLLSSDDKTAYFENEIKPKFPYRDLTEGESK</sequence>
<name>A0A1H0CQS7_9BACI</name>